<dbReference type="EMBL" id="WNWQ01000477">
    <property type="protein sequence ID" value="KAE9967287.1"/>
    <property type="molecule type" value="Genomic_DNA"/>
</dbReference>
<evidence type="ECO:0000313" key="2">
    <source>
        <dbReference type="EMBL" id="KAE9967287.1"/>
    </source>
</evidence>
<feature type="compositionally biased region" description="Basic and acidic residues" evidence="1">
    <location>
        <begin position="237"/>
        <end position="260"/>
    </location>
</feature>
<feature type="compositionally biased region" description="Polar residues" evidence="1">
    <location>
        <begin position="215"/>
        <end position="224"/>
    </location>
</feature>
<feature type="region of interest" description="Disordered" evidence="1">
    <location>
        <begin position="175"/>
        <end position="260"/>
    </location>
</feature>
<feature type="compositionally biased region" description="Basic and acidic residues" evidence="1">
    <location>
        <begin position="194"/>
        <end position="207"/>
    </location>
</feature>
<gene>
    <name evidence="2" type="ORF">BLS_006457</name>
</gene>
<reference evidence="2 3" key="1">
    <citation type="submission" date="2019-11" db="EMBL/GenBank/DDBJ databases">
        <title>Venturia inaequalis Genome Resource.</title>
        <authorList>
            <person name="Lichtner F.J."/>
        </authorList>
    </citation>
    <scope>NUCLEOTIDE SEQUENCE [LARGE SCALE GENOMIC DNA]</scope>
    <source>
        <strain evidence="2">Bline_iso_100314</strain>
    </source>
</reference>
<accession>A0A8H3YR96</accession>
<dbReference type="AlphaFoldDB" id="A0A8H3YR96"/>
<evidence type="ECO:0000256" key="1">
    <source>
        <dbReference type="SAM" id="MobiDB-lite"/>
    </source>
</evidence>
<name>A0A8H3YR96_VENIN</name>
<dbReference type="Proteomes" id="UP000433883">
    <property type="component" value="Unassembled WGS sequence"/>
</dbReference>
<proteinExistence type="predicted"/>
<protein>
    <submittedName>
        <fullName evidence="2">Uncharacterized protein</fullName>
    </submittedName>
</protein>
<organism evidence="2 3">
    <name type="scientific">Venturia inaequalis</name>
    <name type="common">Apple scab fungus</name>
    <dbReference type="NCBI Taxonomy" id="5025"/>
    <lineage>
        <taxon>Eukaryota</taxon>
        <taxon>Fungi</taxon>
        <taxon>Dikarya</taxon>
        <taxon>Ascomycota</taxon>
        <taxon>Pezizomycotina</taxon>
        <taxon>Dothideomycetes</taxon>
        <taxon>Pleosporomycetidae</taxon>
        <taxon>Venturiales</taxon>
        <taxon>Venturiaceae</taxon>
        <taxon>Venturia</taxon>
    </lineage>
</organism>
<evidence type="ECO:0000313" key="3">
    <source>
        <dbReference type="Proteomes" id="UP000433883"/>
    </source>
</evidence>
<comment type="caution">
    <text evidence="2">The sequence shown here is derived from an EMBL/GenBank/DDBJ whole genome shotgun (WGS) entry which is preliminary data.</text>
</comment>
<sequence>MDPFSIVVDSAALVETANKVSTVLIDTYRDYTNAPTEMVDIADHITTCSGLVDVFAHGIKAAKLPRDFHSVARNLVDQCQKVFRELSDMVADQNRLKYAFGKKKNIVKKQKDLKRLQHMFIFLTTCYIHHPSGKEDFGQAEIDSLQGTLQNIPVQISMPNSTGRGSTLLYEATLTLKPSPAPGGNRSISNPSDGDSKSRRHSLDNMRRSPYFSESFLQPPQSKSDYARFQIEEPDEESRFEVLSREEASRDVEKLLSRVQ</sequence>